<dbReference type="GO" id="GO:0016020">
    <property type="term" value="C:membrane"/>
    <property type="evidence" value="ECO:0007669"/>
    <property type="project" value="UniProtKB-SubCell"/>
</dbReference>
<proteinExistence type="predicted"/>
<feature type="transmembrane region" description="Helical" evidence="5">
    <location>
        <begin position="242"/>
        <end position="269"/>
    </location>
</feature>
<feature type="transmembrane region" description="Helical" evidence="5">
    <location>
        <begin position="470"/>
        <end position="490"/>
    </location>
</feature>
<evidence type="ECO:0000256" key="3">
    <source>
        <dbReference type="ARBA" id="ARBA00022989"/>
    </source>
</evidence>
<dbReference type="AlphaFoldDB" id="A0A2R3P6H4"/>
<feature type="transmembrane region" description="Helical" evidence="5">
    <location>
        <begin position="164"/>
        <end position="184"/>
    </location>
</feature>
<comment type="subcellular location">
    <subcellularLocation>
        <location evidence="1">Membrane</location>
        <topology evidence="1">Multi-pass membrane protein</topology>
    </subcellularLocation>
</comment>
<feature type="transmembrane region" description="Helical" evidence="5">
    <location>
        <begin position="133"/>
        <end position="152"/>
    </location>
</feature>
<dbReference type="Proteomes" id="UP000239216">
    <property type="component" value="Chromosome"/>
</dbReference>
<accession>A0A2R3P6H4</accession>
<feature type="transmembrane region" description="Helical" evidence="5">
    <location>
        <begin position="94"/>
        <end position="121"/>
    </location>
</feature>
<organism evidence="6 7">
    <name type="scientific">Mesoplasma florum</name>
    <name type="common">Acholeplasma florum</name>
    <dbReference type="NCBI Taxonomy" id="2151"/>
    <lineage>
        <taxon>Bacteria</taxon>
        <taxon>Bacillati</taxon>
        <taxon>Mycoplasmatota</taxon>
        <taxon>Mollicutes</taxon>
        <taxon>Entomoplasmatales</taxon>
        <taxon>Entomoplasmataceae</taxon>
        <taxon>Mesoplasma</taxon>
    </lineage>
</organism>
<keyword evidence="2 5" id="KW-0812">Transmembrane</keyword>
<feature type="transmembrane region" description="Helical" evidence="5">
    <location>
        <begin position="211"/>
        <end position="230"/>
    </location>
</feature>
<dbReference type="Pfam" id="PF13520">
    <property type="entry name" value="AA_permease_2"/>
    <property type="match status" value="1"/>
</dbReference>
<evidence type="ECO:0000313" key="7">
    <source>
        <dbReference type="Proteomes" id="UP000239216"/>
    </source>
</evidence>
<dbReference type="PIRSF" id="PIRSF006060">
    <property type="entry name" value="AA_transporter"/>
    <property type="match status" value="1"/>
</dbReference>
<dbReference type="InterPro" id="IPR050598">
    <property type="entry name" value="AminoAcid_Transporter"/>
</dbReference>
<feature type="transmembrane region" description="Helical" evidence="5">
    <location>
        <begin position="393"/>
        <end position="417"/>
    </location>
</feature>
<dbReference type="RefSeq" id="WP_051612877.1">
    <property type="nucleotide sequence ID" value="NZ_CP022513.1"/>
</dbReference>
<name>A0A2R3P6H4_MESFO</name>
<evidence type="ECO:0000256" key="4">
    <source>
        <dbReference type="ARBA" id="ARBA00023136"/>
    </source>
</evidence>
<feature type="transmembrane region" description="Helical" evidence="5">
    <location>
        <begin position="43"/>
        <end position="65"/>
    </location>
</feature>
<dbReference type="GO" id="GO:0015179">
    <property type="term" value="F:L-amino acid transmembrane transporter activity"/>
    <property type="evidence" value="ECO:0007669"/>
    <property type="project" value="TreeGrafter"/>
</dbReference>
<dbReference type="PANTHER" id="PTHR11785:SF512">
    <property type="entry name" value="SOBREMESA, ISOFORM B"/>
    <property type="match status" value="1"/>
</dbReference>
<sequence length="537" mass="59834">MNTKKTKTKTFEFLTLFVMVIGTVIGSGIYMKNSELLNQTNNPIIALILWSFVGVICIMSMIVFIEISSSTKHFGNGTLGNWAKIFINRKTASFFSIMYGWVYIPSTQSVFVAGAVNYLLLAIGAPITAYQQLLIYLVVGISIFITCTILSIYKRFINRKIQVVGILIKFLPLLIAFIAGFILIDKTGGTSAWWNGGYDKNTWGTNEWSPILFLGGFGGILFAFDGYVYIANAQKTATNKDVVPKALFAGMIFVAIFYVLMALSLFMGSPDGSIVKLLEKMLGGKESNAARIISNLILMSICLLGSNIFVDIAIVDLASDANNKTIYTKKRSINYKEAGFIQMIIFIVAYTFLITIGICTTRDGWDGIGSAVGSGSIENVEELLNRPADYINWFSSGTSALVFIMVLAVMVAGVVNRFTKKVKVEQTKLFMVCGIISSFFMAIFIFFGIFAFIWEPKNIAKGEWEITESGMWFLIILVVSLVINVIVFLIQEYKFKKDPYLDGWDGEINPNIEIEDSISIKADLIYLKNKVFKRKQK</sequence>
<feature type="transmembrane region" description="Helical" evidence="5">
    <location>
        <begin position="289"/>
        <end position="318"/>
    </location>
</feature>
<feature type="transmembrane region" description="Helical" evidence="5">
    <location>
        <begin position="12"/>
        <end position="31"/>
    </location>
</feature>
<evidence type="ECO:0000256" key="2">
    <source>
        <dbReference type="ARBA" id="ARBA00022692"/>
    </source>
</evidence>
<dbReference type="InterPro" id="IPR002293">
    <property type="entry name" value="AA/rel_permease1"/>
</dbReference>
<dbReference type="Gene3D" id="1.20.1740.10">
    <property type="entry name" value="Amino acid/polyamine transporter I"/>
    <property type="match status" value="1"/>
</dbReference>
<dbReference type="EMBL" id="CP022513">
    <property type="protein sequence ID" value="AVN64074.1"/>
    <property type="molecule type" value="Genomic_DNA"/>
</dbReference>
<dbReference type="PANTHER" id="PTHR11785">
    <property type="entry name" value="AMINO ACID TRANSPORTER"/>
    <property type="match status" value="1"/>
</dbReference>
<gene>
    <name evidence="6" type="ORF">CG003_00055</name>
</gene>
<feature type="transmembrane region" description="Helical" evidence="5">
    <location>
        <begin position="429"/>
        <end position="454"/>
    </location>
</feature>
<reference evidence="6 7" key="1">
    <citation type="submission" date="2017-07" db="EMBL/GenBank/DDBJ databases">
        <title>Comparative genomic analysis of Mesoplasma florum.</title>
        <authorList>
            <person name="Baby V."/>
            <person name="Lachance J.-C."/>
            <person name="Gagnon J."/>
            <person name="Lucier J.-F."/>
            <person name="Matteau D."/>
            <person name="Knight T.F."/>
            <person name="Rodrigue S."/>
        </authorList>
    </citation>
    <scope>NUCLEOTIDE SEQUENCE [LARGE SCALE GENOMIC DNA]</scope>
    <source>
        <strain evidence="6 7">CnuA-2</strain>
    </source>
</reference>
<keyword evidence="3 5" id="KW-1133">Transmembrane helix</keyword>
<feature type="transmembrane region" description="Helical" evidence="5">
    <location>
        <begin position="339"/>
        <end position="358"/>
    </location>
</feature>
<evidence type="ECO:0000256" key="5">
    <source>
        <dbReference type="SAM" id="Phobius"/>
    </source>
</evidence>
<evidence type="ECO:0000313" key="6">
    <source>
        <dbReference type="EMBL" id="AVN64074.1"/>
    </source>
</evidence>
<protein>
    <submittedName>
        <fullName evidence="6">Amino acid permease</fullName>
    </submittedName>
</protein>
<evidence type="ECO:0000256" key="1">
    <source>
        <dbReference type="ARBA" id="ARBA00004141"/>
    </source>
</evidence>
<keyword evidence="4 5" id="KW-0472">Membrane</keyword>